<keyword evidence="3" id="KW-1185">Reference proteome</keyword>
<dbReference type="GO" id="GO:0005524">
    <property type="term" value="F:ATP binding"/>
    <property type="evidence" value="ECO:0007669"/>
    <property type="project" value="UniProtKB-KW"/>
</dbReference>
<dbReference type="Gene3D" id="3.30.565.10">
    <property type="entry name" value="Histidine kinase-like ATPase, C-terminal domain"/>
    <property type="match status" value="1"/>
</dbReference>
<proteinExistence type="predicted"/>
<sequence>MEVSSTAIVVTESSQAGQARRTASALAARLGFNEEAQGKVALVVSEAAKNLVAHAREGLILLRALHEGHHVGVEMLALDKGPGMADVERCIRDGYSTAGTSGVGLGAMRRMAAFFDIHSVPGVGTAVVAQLWADKPPPASGLEVGVVCVPMSGEEVCGDSWAVDLKDGRFHVLVADGLGHGPEAARASRAAVVSFLEQGPNPLVELLRGAHQELRSTRGAAVSFASLDGAQLHYAGVGNISAAIVSPGGSQRLVSMNGTLGHQAPRMQQFSYPWSRGATLVMCSDGLATQWRLDAYPGLLARHPSLVAGVLYRDFSRGRDDATVLVAREVPRGESR</sequence>
<dbReference type="Pfam" id="PF07228">
    <property type="entry name" value="SpoIIE"/>
    <property type="match status" value="1"/>
</dbReference>
<accession>A0ABT3ZVU2</accession>
<dbReference type="PANTHER" id="PTHR35801:SF1">
    <property type="entry name" value="PHOSPHOSERINE PHOSPHATASE RSBX"/>
    <property type="match status" value="1"/>
</dbReference>
<dbReference type="Gene3D" id="3.60.40.10">
    <property type="entry name" value="PPM-type phosphatase domain"/>
    <property type="match status" value="1"/>
</dbReference>
<reference evidence="2 3" key="1">
    <citation type="submission" date="2022-11" db="EMBL/GenBank/DDBJ databases">
        <title>Minimal conservation of predation-associated metabolite biosynthetic gene clusters underscores biosynthetic potential of Myxococcota including descriptions for ten novel species: Archangium lansinium sp. nov., Myxococcus landrumus sp. nov., Nannocystis bai.</title>
        <authorList>
            <person name="Ahearne A."/>
            <person name="Stevens C."/>
            <person name="Phillips K."/>
        </authorList>
    </citation>
    <scope>NUCLEOTIDE SEQUENCE [LARGE SCALE GENOMIC DNA]</scope>
    <source>
        <strain evidence="2 3">MIWBW</strain>
    </source>
</reference>
<gene>
    <name evidence="2" type="ORF">OV287_02900</name>
</gene>
<name>A0ABT3ZVU2_9BACT</name>
<comment type="caution">
    <text evidence="2">The sequence shown here is derived from an EMBL/GenBank/DDBJ whole genome shotgun (WGS) entry which is preliminary data.</text>
</comment>
<dbReference type="InterPro" id="IPR036457">
    <property type="entry name" value="PPM-type-like_dom_sf"/>
</dbReference>
<evidence type="ECO:0000313" key="2">
    <source>
        <dbReference type="EMBL" id="MCY1073421.1"/>
    </source>
</evidence>
<dbReference type="InterPro" id="IPR036890">
    <property type="entry name" value="HATPase_C_sf"/>
</dbReference>
<dbReference type="SUPFAM" id="SSF55874">
    <property type="entry name" value="ATPase domain of HSP90 chaperone/DNA topoisomerase II/histidine kinase"/>
    <property type="match status" value="1"/>
</dbReference>
<dbReference type="EMBL" id="JAPNKA010000001">
    <property type="protein sequence ID" value="MCY1073421.1"/>
    <property type="molecule type" value="Genomic_DNA"/>
</dbReference>
<dbReference type="InterPro" id="IPR003594">
    <property type="entry name" value="HATPase_dom"/>
</dbReference>
<protein>
    <submittedName>
        <fullName evidence="2">ATP-binding protein/SpoIIE family protein phosphatase</fullName>
    </submittedName>
</protein>
<keyword evidence="2" id="KW-0547">Nucleotide-binding</keyword>
<dbReference type="Proteomes" id="UP001207654">
    <property type="component" value="Unassembled WGS sequence"/>
</dbReference>
<organism evidence="2 3">
    <name type="scientific">Archangium lansingense</name>
    <dbReference type="NCBI Taxonomy" id="2995310"/>
    <lineage>
        <taxon>Bacteria</taxon>
        <taxon>Pseudomonadati</taxon>
        <taxon>Myxococcota</taxon>
        <taxon>Myxococcia</taxon>
        <taxon>Myxococcales</taxon>
        <taxon>Cystobacterineae</taxon>
        <taxon>Archangiaceae</taxon>
        <taxon>Archangium</taxon>
    </lineage>
</organism>
<feature type="domain" description="PPM-type phosphatase" evidence="1">
    <location>
        <begin position="142"/>
        <end position="329"/>
    </location>
</feature>
<dbReference type="InterPro" id="IPR039248">
    <property type="entry name" value="Ptase_RsbX"/>
</dbReference>
<dbReference type="SMART" id="SM00331">
    <property type="entry name" value="PP2C_SIG"/>
    <property type="match status" value="1"/>
</dbReference>
<dbReference type="SUPFAM" id="SSF81606">
    <property type="entry name" value="PP2C-like"/>
    <property type="match status" value="1"/>
</dbReference>
<dbReference type="Pfam" id="PF13581">
    <property type="entry name" value="HATPase_c_2"/>
    <property type="match status" value="1"/>
</dbReference>
<dbReference type="PANTHER" id="PTHR35801">
    <property type="entry name" value="PHOSPHOSERINE PHOSPHATASE RSBX"/>
    <property type="match status" value="1"/>
</dbReference>
<dbReference type="RefSeq" id="WP_267532429.1">
    <property type="nucleotide sequence ID" value="NZ_JAPNKA010000001.1"/>
</dbReference>
<dbReference type="CDD" id="cd16934">
    <property type="entry name" value="HATPase_RsbT-like"/>
    <property type="match status" value="1"/>
</dbReference>
<evidence type="ECO:0000259" key="1">
    <source>
        <dbReference type="SMART" id="SM00331"/>
    </source>
</evidence>
<dbReference type="InterPro" id="IPR001932">
    <property type="entry name" value="PPM-type_phosphatase-like_dom"/>
</dbReference>
<evidence type="ECO:0000313" key="3">
    <source>
        <dbReference type="Proteomes" id="UP001207654"/>
    </source>
</evidence>
<keyword evidence="2" id="KW-0067">ATP-binding</keyword>